<keyword evidence="1" id="KW-1133">Transmembrane helix</keyword>
<dbReference type="AlphaFoldDB" id="A0A8S2GYQ5"/>
<accession>A0A8S2GYQ5</accession>
<organism evidence="4 5">
    <name type="scientific">Didymodactylos carnosus</name>
    <dbReference type="NCBI Taxonomy" id="1234261"/>
    <lineage>
        <taxon>Eukaryota</taxon>
        <taxon>Metazoa</taxon>
        <taxon>Spiralia</taxon>
        <taxon>Gnathifera</taxon>
        <taxon>Rotifera</taxon>
        <taxon>Eurotatoria</taxon>
        <taxon>Bdelloidea</taxon>
        <taxon>Philodinida</taxon>
        <taxon>Philodinidae</taxon>
        <taxon>Didymodactylos</taxon>
    </lineage>
</organism>
<evidence type="ECO:0000313" key="4">
    <source>
        <dbReference type="EMBL" id="CAF3580207.1"/>
    </source>
</evidence>
<name>A0A8S2GYQ5_9BILA</name>
<keyword evidence="1" id="KW-0472">Membrane</keyword>
<gene>
    <name evidence="3" type="ORF">OVA965_LOCUS4442</name>
    <name evidence="4" type="ORF">TMI583_LOCUS4444</name>
</gene>
<evidence type="ECO:0000256" key="2">
    <source>
        <dbReference type="SAM" id="SignalP"/>
    </source>
</evidence>
<dbReference type="EMBL" id="CAJOBA010001165">
    <property type="protein sequence ID" value="CAF3580207.1"/>
    <property type="molecule type" value="Genomic_DNA"/>
</dbReference>
<comment type="caution">
    <text evidence="4">The sequence shown here is derived from an EMBL/GenBank/DDBJ whole genome shotgun (WGS) entry which is preliminary data.</text>
</comment>
<protein>
    <submittedName>
        <fullName evidence="4">Uncharacterized protein</fullName>
    </submittedName>
</protein>
<sequence>MIFYVYRVLILIIISDISRVQPTPSPCANKLAGYVPSILIENLIQSSKTQRDQSKSLVDNHHDKIKTHVEETVKLIDNHHERIDNRSKQLDKHKNSLKFVYPVFSLVLVVLILLLIVILIGISKKWFICKPKRGATSNSLSFLARPGTTNERVAKQEISTIDNFTLSNAIAAVLAEKLS</sequence>
<evidence type="ECO:0000256" key="1">
    <source>
        <dbReference type="SAM" id="Phobius"/>
    </source>
</evidence>
<evidence type="ECO:0000313" key="5">
    <source>
        <dbReference type="Proteomes" id="UP000682733"/>
    </source>
</evidence>
<proteinExistence type="predicted"/>
<feature type="chain" id="PRO_5036434588" evidence="2">
    <location>
        <begin position="23"/>
        <end position="179"/>
    </location>
</feature>
<dbReference type="EMBL" id="CAJNOK010001164">
    <property type="protein sequence ID" value="CAF0797054.1"/>
    <property type="molecule type" value="Genomic_DNA"/>
</dbReference>
<dbReference type="Proteomes" id="UP000677228">
    <property type="component" value="Unassembled WGS sequence"/>
</dbReference>
<dbReference type="Proteomes" id="UP000682733">
    <property type="component" value="Unassembled WGS sequence"/>
</dbReference>
<reference evidence="4" key="1">
    <citation type="submission" date="2021-02" db="EMBL/GenBank/DDBJ databases">
        <authorList>
            <person name="Nowell W R."/>
        </authorList>
    </citation>
    <scope>NUCLEOTIDE SEQUENCE</scope>
</reference>
<evidence type="ECO:0000313" key="3">
    <source>
        <dbReference type="EMBL" id="CAF0797054.1"/>
    </source>
</evidence>
<feature type="signal peptide" evidence="2">
    <location>
        <begin position="1"/>
        <end position="22"/>
    </location>
</feature>
<keyword evidence="2" id="KW-0732">Signal</keyword>
<keyword evidence="1" id="KW-0812">Transmembrane</keyword>
<feature type="transmembrane region" description="Helical" evidence="1">
    <location>
        <begin position="99"/>
        <end position="122"/>
    </location>
</feature>